<evidence type="ECO:0000256" key="5">
    <source>
        <dbReference type="ARBA" id="ARBA00023136"/>
    </source>
</evidence>
<evidence type="ECO:0000313" key="6">
    <source>
        <dbReference type="EMBL" id="CAB4016249.1"/>
    </source>
</evidence>
<comment type="caution">
    <text evidence="6">The sequence shown here is derived from an EMBL/GenBank/DDBJ whole genome shotgun (WGS) entry which is preliminary data.</text>
</comment>
<organism evidence="6 7">
    <name type="scientific">Paramuricea clavata</name>
    <name type="common">Red gorgonian</name>
    <name type="synonym">Violescent sea-whip</name>
    <dbReference type="NCBI Taxonomy" id="317549"/>
    <lineage>
        <taxon>Eukaryota</taxon>
        <taxon>Metazoa</taxon>
        <taxon>Cnidaria</taxon>
        <taxon>Anthozoa</taxon>
        <taxon>Octocorallia</taxon>
        <taxon>Malacalcyonacea</taxon>
        <taxon>Plexauridae</taxon>
        <taxon>Paramuricea</taxon>
    </lineage>
</organism>
<accession>A0A6S7IH13</accession>
<dbReference type="PANTHER" id="PTHR22750">
    <property type="entry name" value="G-PROTEIN COUPLED RECEPTOR"/>
    <property type="match status" value="1"/>
</dbReference>
<dbReference type="InterPro" id="IPR000276">
    <property type="entry name" value="GPCR_Rhodpsn"/>
</dbReference>
<dbReference type="GO" id="GO:0004930">
    <property type="term" value="F:G protein-coupled receptor activity"/>
    <property type="evidence" value="ECO:0007669"/>
    <property type="project" value="InterPro"/>
</dbReference>
<keyword evidence="4" id="KW-1133">Transmembrane helix</keyword>
<evidence type="ECO:0000256" key="4">
    <source>
        <dbReference type="ARBA" id="ARBA00022989"/>
    </source>
</evidence>
<comment type="subcellular location">
    <subcellularLocation>
        <location evidence="1">Cell membrane</location>
        <topology evidence="1">Multi-pass membrane protein</topology>
    </subcellularLocation>
</comment>
<evidence type="ECO:0000256" key="1">
    <source>
        <dbReference type="ARBA" id="ARBA00004651"/>
    </source>
</evidence>
<name>A0A6S7IH13_PARCT</name>
<keyword evidence="6" id="KW-0675">Receptor</keyword>
<keyword evidence="7" id="KW-1185">Reference proteome</keyword>
<sequence length="314" mass="35293">MPTATDFSAVIIAGKTVDVIGMICNILLILVIIIDPLKILHRGAWITILNISVADFIACGSNFVTLLFAYENIHAVPQIAIDVSTFFWMLGVGASFMLLASLNVQIYIIIKYPMKSRLMLTTKKVVLSCIIVWAAAIGMGLTEIGYIWISGNEVFYLYIAKIASLEMAVVCQVVLKILTAVEILGSRYDGLNAETQNQKQKEVAKVVTILNVILIVTALPYFLAKQIEYIGRLGDSSYDSLVTKFPYYYQPVALLNFVLNPLLYSLRMRDYRRSLIALFTFNCKKRTPFRSSSLRSTIYLKTNLSNLEIRETRL</sequence>
<dbReference type="Proteomes" id="UP001152795">
    <property type="component" value="Unassembled WGS sequence"/>
</dbReference>
<keyword evidence="3" id="KW-0812">Transmembrane</keyword>
<dbReference type="PROSITE" id="PS50262">
    <property type="entry name" value="G_PROTEIN_RECEP_F1_2"/>
    <property type="match status" value="1"/>
</dbReference>
<gene>
    <name evidence="6" type="ORF">PACLA_8A041972</name>
</gene>
<dbReference type="GO" id="GO:0005886">
    <property type="term" value="C:plasma membrane"/>
    <property type="evidence" value="ECO:0007669"/>
    <property type="project" value="UniProtKB-SubCell"/>
</dbReference>
<dbReference type="SUPFAM" id="SSF81321">
    <property type="entry name" value="Family A G protein-coupled receptor-like"/>
    <property type="match status" value="1"/>
</dbReference>
<dbReference type="AlphaFoldDB" id="A0A6S7IH13"/>
<evidence type="ECO:0000313" key="7">
    <source>
        <dbReference type="Proteomes" id="UP001152795"/>
    </source>
</evidence>
<evidence type="ECO:0000256" key="2">
    <source>
        <dbReference type="ARBA" id="ARBA00022475"/>
    </source>
</evidence>
<proteinExistence type="predicted"/>
<dbReference type="InterPro" id="IPR017452">
    <property type="entry name" value="GPCR_Rhodpsn_7TM"/>
</dbReference>
<dbReference type="OrthoDB" id="10492110at2759"/>
<protein>
    <submittedName>
        <fullName evidence="6">Galanin receptor type 2-like</fullName>
    </submittedName>
</protein>
<keyword evidence="5" id="KW-0472">Membrane</keyword>
<dbReference type="EMBL" id="CACRXK020009039">
    <property type="protein sequence ID" value="CAB4016249.1"/>
    <property type="molecule type" value="Genomic_DNA"/>
</dbReference>
<keyword evidence="2" id="KW-1003">Cell membrane</keyword>
<reference evidence="6" key="1">
    <citation type="submission" date="2020-04" db="EMBL/GenBank/DDBJ databases">
        <authorList>
            <person name="Alioto T."/>
            <person name="Alioto T."/>
            <person name="Gomez Garrido J."/>
        </authorList>
    </citation>
    <scope>NUCLEOTIDE SEQUENCE</scope>
    <source>
        <strain evidence="6">A484AB</strain>
    </source>
</reference>
<dbReference type="Gene3D" id="1.20.1070.10">
    <property type="entry name" value="Rhodopsin 7-helix transmembrane proteins"/>
    <property type="match status" value="1"/>
</dbReference>
<dbReference type="Pfam" id="PF00001">
    <property type="entry name" value="7tm_1"/>
    <property type="match status" value="1"/>
</dbReference>
<evidence type="ECO:0000256" key="3">
    <source>
        <dbReference type="ARBA" id="ARBA00022692"/>
    </source>
</evidence>
<dbReference type="CDD" id="cd00637">
    <property type="entry name" value="7tm_classA_rhodopsin-like"/>
    <property type="match status" value="1"/>
</dbReference>
<dbReference type="PRINTS" id="PR00237">
    <property type="entry name" value="GPCRRHODOPSN"/>
</dbReference>